<evidence type="ECO:0000313" key="1">
    <source>
        <dbReference type="EMBL" id="QHT85481.1"/>
    </source>
</evidence>
<organism evidence="1">
    <name type="scientific">viral metagenome</name>
    <dbReference type="NCBI Taxonomy" id="1070528"/>
    <lineage>
        <taxon>unclassified sequences</taxon>
        <taxon>metagenomes</taxon>
        <taxon>organismal metagenomes</taxon>
    </lineage>
</organism>
<protein>
    <submittedName>
        <fullName evidence="1">Uncharacterized protein</fullName>
    </submittedName>
</protein>
<name>A0A6C0HXJ9_9ZZZZ</name>
<dbReference type="AlphaFoldDB" id="A0A6C0HXJ9"/>
<sequence>MRTITKVMMVRTIFDPSAPRIQNMHDTVQHILNFDLEKVRIHPSDGRRVIHALRYFIQDIDQNRLSRL</sequence>
<proteinExistence type="predicted"/>
<accession>A0A6C0HXJ9</accession>
<dbReference type="EMBL" id="MN740041">
    <property type="protein sequence ID" value="QHT85481.1"/>
    <property type="molecule type" value="Genomic_DNA"/>
</dbReference>
<reference evidence="1" key="1">
    <citation type="journal article" date="2020" name="Nature">
        <title>Giant virus diversity and host interactions through global metagenomics.</title>
        <authorList>
            <person name="Schulz F."/>
            <person name="Roux S."/>
            <person name="Paez-Espino D."/>
            <person name="Jungbluth S."/>
            <person name="Walsh D.A."/>
            <person name="Denef V.J."/>
            <person name="McMahon K.D."/>
            <person name="Konstantinidis K.T."/>
            <person name="Eloe-Fadrosh E.A."/>
            <person name="Kyrpides N.C."/>
            <person name="Woyke T."/>
        </authorList>
    </citation>
    <scope>NUCLEOTIDE SEQUENCE</scope>
    <source>
        <strain evidence="1">GVMAG-M-3300023184-17</strain>
    </source>
</reference>